<evidence type="ECO:0000256" key="1">
    <source>
        <dbReference type="SAM" id="Phobius"/>
    </source>
</evidence>
<feature type="transmembrane region" description="Helical" evidence="1">
    <location>
        <begin position="44"/>
        <end position="61"/>
    </location>
</feature>
<sequence>MRLDTTTPWYYRVGFVFTLLFVIGPLALPLVWLSPALSRGKKGVITLAMVAFTWVSYQTWLDIAPLVDQIMELHAL</sequence>
<keyword evidence="1" id="KW-0812">Transmembrane</keyword>
<name>A0A0H4A3B1_9VIBR</name>
<dbReference type="AlphaFoldDB" id="A0A0H4A3B1"/>
<feature type="transmembrane region" description="Helical" evidence="1">
    <location>
        <begin position="12"/>
        <end position="32"/>
    </location>
</feature>
<accession>A0A0H4A3B1</accession>
<protein>
    <submittedName>
        <fullName evidence="2">Uncharacterized protein</fullName>
    </submittedName>
</protein>
<keyword evidence="1" id="KW-0472">Membrane</keyword>
<organism evidence="2">
    <name type="scientific">Vibrio tasmaniensis</name>
    <dbReference type="NCBI Taxonomy" id="212663"/>
    <lineage>
        <taxon>Bacteria</taxon>
        <taxon>Pseudomonadati</taxon>
        <taxon>Pseudomonadota</taxon>
        <taxon>Gammaproteobacteria</taxon>
        <taxon>Vibrionales</taxon>
        <taxon>Vibrionaceae</taxon>
        <taxon>Vibrio</taxon>
    </lineage>
</organism>
<dbReference type="EMBL" id="KP795704">
    <property type="protein sequence ID" value="AKN40734.1"/>
    <property type="molecule type" value="Genomic_DNA"/>
</dbReference>
<evidence type="ECO:0000313" key="2">
    <source>
        <dbReference type="EMBL" id="AKN40734.1"/>
    </source>
</evidence>
<proteinExistence type="predicted"/>
<keyword evidence="1" id="KW-1133">Transmembrane helix</keyword>
<reference evidence="2" key="1">
    <citation type="journal article" date="2015" name="MBio">
        <title>Eco-Evolutionary Dynamics of Episomes among Ecologically Cohesive Bacterial Populations.</title>
        <authorList>
            <person name="Xue H."/>
            <person name="Cordero O.X."/>
            <person name="Camas F.M."/>
            <person name="Trimble W."/>
            <person name="Meyer F."/>
            <person name="Guglielmini J."/>
            <person name="Rocha E.P."/>
            <person name="Polz M.F."/>
        </authorList>
    </citation>
    <scope>NUCLEOTIDE SEQUENCE</scope>
    <source>
        <strain evidence="2">FF_112</strain>
    </source>
</reference>